<reference evidence="1 2" key="1">
    <citation type="submission" date="2020-08" db="EMBL/GenBank/DDBJ databases">
        <title>Novel species isolated from subtropical streams in China.</title>
        <authorList>
            <person name="Lu H."/>
        </authorList>
    </citation>
    <scope>NUCLEOTIDE SEQUENCE [LARGE SCALE GENOMIC DNA]</scope>
    <source>
        <strain evidence="1 2">NL8W</strain>
    </source>
</reference>
<keyword evidence="2" id="KW-1185">Reference proteome</keyword>
<accession>A0ABR6ZIQ8</accession>
<proteinExistence type="predicted"/>
<organism evidence="1 2">
    <name type="scientific">Undibacterium umbellatum</name>
    <dbReference type="NCBI Taxonomy" id="2762300"/>
    <lineage>
        <taxon>Bacteria</taxon>
        <taxon>Pseudomonadati</taxon>
        <taxon>Pseudomonadota</taxon>
        <taxon>Betaproteobacteria</taxon>
        <taxon>Burkholderiales</taxon>
        <taxon>Oxalobacteraceae</taxon>
        <taxon>Undibacterium</taxon>
    </lineage>
</organism>
<dbReference type="RefSeq" id="WP_186956941.1">
    <property type="nucleotide sequence ID" value="NZ_JACOFX010000027.1"/>
</dbReference>
<sequence>MYFSKNLIAQSLFIRHFQYCLKSLIIILGIVLTSGSQAYRPVPPTLIYESVSLNGLKLIYKTAFENEGFILTEENEIPNRGLVHTSLVFNFPLTENCIRKVNGNINLQITAEDLQMKSESSKAKCQPCRVTLGSISSLQFPDISMEERDKLYTAMSNALKKADEQIKIVLPRKLL</sequence>
<comment type="caution">
    <text evidence="1">The sequence shown here is derived from an EMBL/GenBank/DDBJ whole genome shotgun (WGS) entry which is preliminary data.</text>
</comment>
<gene>
    <name evidence="1" type="ORF">H8L47_27090</name>
</gene>
<evidence type="ECO:0000313" key="2">
    <source>
        <dbReference type="Proteomes" id="UP000646911"/>
    </source>
</evidence>
<dbReference type="Proteomes" id="UP000646911">
    <property type="component" value="Unassembled WGS sequence"/>
</dbReference>
<protein>
    <submittedName>
        <fullName evidence="1">Uncharacterized protein</fullName>
    </submittedName>
</protein>
<dbReference type="EMBL" id="JACOFX010000027">
    <property type="protein sequence ID" value="MBC3911230.1"/>
    <property type="molecule type" value="Genomic_DNA"/>
</dbReference>
<name>A0ABR6ZIQ8_9BURK</name>
<evidence type="ECO:0000313" key="1">
    <source>
        <dbReference type="EMBL" id="MBC3911230.1"/>
    </source>
</evidence>